<protein>
    <submittedName>
        <fullName evidence="1">NADP-dependent malic enzyme</fullName>
        <ecNumber evidence="1">1.1.1.40</ecNumber>
    </submittedName>
</protein>
<evidence type="ECO:0000313" key="2">
    <source>
        <dbReference type="Proteomes" id="UP000075455"/>
    </source>
</evidence>
<dbReference type="RefSeq" id="WP_268801766.1">
    <property type="nucleotide sequence ID" value="NZ_JBCNDV010000003.1"/>
</dbReference>
<reference evidence="1 2" key="1">
    <citation type="submission" date="2016-01" db="EMBL/GenBank/DDBJ databases">
        <title>Draft Genome Sequences of Seven Thermophilic Sporeformers Isolated from Foods.</title>
        <authorList>
            <person name="Berendsen E.M."/>
            <person name="Wells-Bennik M.H."/>
            <person name="Krawcyk A.O."/>
            <person name="De Jong A."/>
            <person name="Holsappel S."/>
            <person name="Eijlander R.T."/>
            <person name="Kuipers O.P."/>
        </authorList>
    </citation>
    <scope>NUCLEOTIDE SEQUENCE [LARGE SCALE GENOMIC DNA]</scope>
    <source>
        <strain evidence="1 2">B4119</strain>
    </source>
</reference>
<comment type="caution">
    <text evidence="1">The sequence shown here is derived from an EMBL/GenBank/DDBJ whole genome shotgun (WGS) entry which is preliminary data.</text>
</comment>
<name>A0A150LQA2_9BACL</name>
<sequence>MTNSDRYCSSIPSVFNSKVVERVRQAVIEAATAPAWREKITFL</sequence>
<accession>A0A150LQA2</accession>
<dbReference type="EMBL" id="LQYS01000041">
    <property type="protein sequence ID" value="KYD14465.1"/>
    <property type="molecule type" value="Genomic_DNA"/>
</dbReference>
<dbReference type="GO" id="GO:0004473">
    <property type="term" value="F:malate dehydrogenase (decarboxylating) (NADP+) activity"/>
    <property type="evidence" value="ECO:0007669"/>
    <property type="project" value="UniProtKB-EC"/>
</dbReference>
<evidence type="ECO:0000313" key="1">
    <source>
        <dbReference type="EMBL" id="KYD14465.1"/>
    </source>
</evidence>
<dbReference type="PATRIC" id="fig|81408.3.peg.3577"/>
<dbReference type="AlphaFoldDB" id="A0A150LQA2"/>
<keyword evidence="1" id="KW-0560">Oxidoreductase</keyword>
<gene>
    <name evidence="1" type="ORF">B4119_1515</name>
</gene>
<organism evidence="1 2">
    <name type="scientific">Saccharococcus caldoxylosilyticus</name>
    <dbReference type="NCBI Taxonomy" id="81408"/>
    <lineage>
        <taxon>Bacteria</taxon>
        <taxon>Bacillati</taxon>
        <taxon>Bacillota</taxon>
        <taxon>Bacilli</taxon>
        <taxon>Bacillales</taxon>
        <taxon>Anoxybacillaceae</taxon>
        <taxon>Saccharococcus</taxon>
    </lineage>
</organism>
<proteinExistence type="predicted"/>
<dbReference type="EC" id="1.1.1.40" evidence="1"/>
<dbReference type="Proteomes" id="UP000075455">
    <property type="component" value="Unassembled WGS sequence"/>
</dbReference>